<keyword evidence="2" id="KW-0812">Transmembrane</keyword>
<dbReference type="EMBL" id="BAAAKV010000024">
    <property type="protein sequence ID" value="GAA1171216.1"/>
    <property type="molecule type" value="Genomic_DNA"/>
</dbReference>
<evidence type="ECO:0000256" key="1">
    <source>
        <dbReference type="SAM" id="MobiDB-lite"/>
    </source>
</evidence>
<dbReference type="PANTHER" id="PTHR36933:SF1">
    <property type="entry name" value="SLL0788 PROTEIN"/>
    <property type="match status" value="1"/>
</dbReference>
<feature type="region of interest" description="Disordered" evidence="1">
    <location>
        <begin position="1"/>
        <end position="31"/>
    </location>
</feature>
<dbReference type="InterPro" id="IPR012347">
    <property type="entry name" value="Ferritin-like"/>
</dbReference>
<name>A0ABN1UXX0_9ACTN</name>
<gene>
    <name evidence="4" type="ORF">GCM10009654_30540</name>
</gene>
<accession>A0ABN1UXX0</accession>
<organism evidence="4 5">
    <name type="scientific">Streptomyces hebeiensis</name>
    <dbReference type="NCBI Taxonomy" id="229486"/>
    <lineage>
        <taxon>Bacteria</taxon>
        <taxon>Bacillati</taxon>
        <taxon>Actinomycetota</taxon>
        <taxon>Actinomycetes</taxon>
        <taxon>Kitasatosporales</taxon>
        <taxon>Streptomycetaceae</taxon>
        <taxon>Streptomyces</taxon>
    </lineage>
</organism>
<evidence type="ECO:0000313" key="4">
    <source>
        <dbReference type="EMBL" id="GAA1171216.1"/>
    </source>
</evidence>
<keyword evidence="5" id="KW-1185">Reference proteome</keyword>
<feature type="transmembrane region" description="Helical" evidence="2">
    <location>
        <begin position="41"/>
        <end position="63"/>
    </location>
</feature>
<dbReference type="PANTHER" id="PTHR36933">
    <property type="entry name" value="SLL0788 PROTEIN"/>
    <property type="match status" value="1"/>
</dbReference>
<dbReference type="Proteomes" id="UP001501371">
    <property type="component" value="Unassembled WGS sequence"/>
</dbReference>
<feature type="compositionally biased region" description="Low complexity" evidence="1">
    <location>
        <begin position="156"/>
        <end position="179"/>
    </location>
</feature>
<feature type="compositionally biased region" description="Low complexity" evidence="1">
    <location>
        <begin position="13"/>
        <end position="27"/>
    </location>
</feature>
<dbReference type="Pfam" id="PF03713">
    <property type="entry name" value="DUF305"/>
    <property type="match status" value="1"/>
</dbReference>
<reference evidence="4 5" key="1">
    <citation type="journal article" date="2019" name="Int. J. Syst. Evol. Microbiol.">
        <title>The Global Catalogue of Microorganisms (GCM) 10K type strain sequencing project: providing services to taxonomists for standard genome sequencing and annotation.</title>
        <authorList>
            <consortium name="The Broad Institute Genomics Platform"/>
            <consortium name="The Broad Institute Genome Sequencing Center for Infectious Disease"/>
            <person name="Wu L."/>
            <person name="Ma J."/>
        </authorList>
    </citation>
    <scope>NUCLEOTIDE SEQUENCE [LARGE SCALE GENOMIC DNA]</scope>
    <source>
        <strain evidence="4 5">JCM 12696</strain>
    </source>
</reference>
<evidence type="ECO:0000259" key="3">
    <source>
        <dbReference type="Pfam" id="PF03713"/>
    </source>
</evidence>
<comment type="caution">
    <text evidence="4">The sequence shown here is derived from an EMBL/GenBank/DDBJ whole genome shotgun (WGS) entry which is preliminary data.</text>
</comment>
<proteinExistence type="predicted"/>
<dbReference type="InterPro" id="IPR005183">
    <property type="entry name" value="DUF305_CopM-like"/>
</dbReference>
<protein>
    <submittedName>
        <fullName evidence="4">DUF305 domain-containing protein</fullName>
    </submittedName>
</protein>
<sequence>MTPRDEAAPDPDAPSASSATSAPSDLAVDTATGRRVTRTQWAAITAVVLALLFAGTSAVIAAGRDAAGDDGATPAPPTAGSADAGFARDMAVHHQQAVEMSFIVRDVTDDEDVRRLAYDIANTQANQRGMMLGWLDMWGLPKVEAGREPMSWMTQGSGSRSESGSGSGSDSESGSGHQGMDMDHGGSGHGEHTARDGSLMPGMATKTELAQLRAARGKQAEILYLQLMTDHHKGGVSMAQGCVQMCTVAPEKALAEGMVAAQQSEMDLMADLLEARGAKPRPTG</sequence>
<dbReference type="Gene3D" id="1.20.1260.10">
    <property type="match status" value="1"/>
</dbReference>
<feature type="domain" description="DUF305" evidence="3">
    <location>
        <begin position="83"/>
        <end position="273"/>
    </location>
</feature>
<evidence type="ECO:0000256" key="2">
    <source>
        <dbReference type="SAM" id="Phobius"/>
    </source>
</evidence>
<evidence type="ECO:0000313" key="5">
    <source>
        <dbReference type="Proteomes" id="UP001501371"/>
    </source>
</evidence>
<keyword evidence="2" id="KW-0472">Membrane</keyword>
<feature type="compositionally biased region" description="Basic and acidic residues" evidence="1">
    <location>
        <begin position="180"/>
        <end position="195"/>
    </location>
</feature>
<keyword evidence="2" id="KW-1133">Transmembrane helix</keyword>
<feature type="region of interest" description="Disordered" evidence="1">
    <location>
        <begin position="150"/>
        <end position="200"/>
    </location>
</feature>